<reference evidence="2" key="1">
    <citation type="journal article" date="2021" name="PeerJ">
        <title>Extensive microbial diversity within the chicken gut microbiome revealed by metagenomics and culture.</title>
        <authorList>
            <person name="Gilroy R."/>
            <person name="Ravi A."/>
            <person name="Getino M."/>
            <person name="Pursley I."/>
            <person name="Horton D.L."/>
            <person name="Alikhan N.F."/>
            <person name="Baker D."/>
            <person name="Gharbi K."/>
            <person name="Hall N."/>
            <person name="Watson M."/>
            <person name="Adriaenssens E.M."/>
            <person name="Foster-Nyarko E."/>
            <person name="Jarju S."/>
            <person name="Secka A."/>
            <person name="Antonio M."/>
            <person name="Oren A."/>
            <person name="Chaudhuri R.R."/>
            <person name="La Ragione R."/>
            <person name="Hildebrand F."/>
            <person name="Pallen M.J."/>
        </authorList>
    </citation>
    <scope>NUCLEOTIDE SEQUENCE</scope>
    <source>
        <strain evidence="2">Gambia2-208</strain>
    </source>
</reference>
<reference evidence="2" key="2">
    <citation type="submission" date="2021-04" db="EMBL/GenBank/DDBJ databases">
        <authorList>
            <person name="Gilroy R."/>
        </authorList>
    </citation>
    <scope>NUCLEOTIDE SEQUENCE</scope>
    <source>
        <strain evidence="2">Gambia2-208</strain>
    </source>
</reference>
<evidence type="ECO:0000313" key="3">
    <source>
        <dbReference type="Proteomes" id="UP000886851"/>
    </source>
</evidence>
<dbReference type="Pfam" id="PF05016">
    <property type="entry name" value="ParE_toxin"/>
    <property type="match status" value="1"/>
</dbReference>
<evidence type="ECO:0000313" key="2">
    <source>
        <dbReference type="EMBL" id="HIY88378.1"/>
    </source>
</evidence>
<accession>A0A9D1ZI79</accession>
<dbReference type="InterPro" id="IPR035093">
    <property type="entry name" value="RelE/ParE_toxin_dom_sf"/>
</dbReference>
<dbReference type="EMBL" id="DXCV01000046">
    <property type="protein sequence ID" value="HIY88378.1"/>
    <property type="molecule type" value="Genomic_DNA"/>
</dbReference>
<evidence type="ECO:0000256" key="1">
    <source>
        <dbReference type="ARBA" id="ARBA00022649"/>
    </source>
</evidence>
<dbReference type="Gene3D" id="3.30.2310.20">
    <property type="entry name" value="RelE-like"/>
    <property type="match status" value="1"/>
</dbReference>
<comment type="caution">
    <text evidence="2">The sequence shown here is derived from an EMBL/GenBank/DDBJ whole genome shotgun (WGS) entry which is preliminary data.</text>
</comment>
<name>A0A9D1ZI79_9BACE</name>
<keyword evidence="1" id="KW-1277">Toxin-antitoxin system</keyword>
<dbReference type="InterPro" id="IPR007712">
    <property type="entry name" value="RelE/ParE_toxin"/>
</dbReference>
<gene>
    <name evidence="2" type="ORF">H9824_06715</name>
</gene>
<proteinExistence type="predicted"/>
<dbReference type="Proteomes" id="UP000886851">
    <property type="component" value="Unassembled WGS sequence"/>
</dbReference>
<sequence>MAEVIWSKKANRKRIAFLTYGEKEFGRKAAVKMNERIEGYIQTLAGNPYMGIIEPLLYGRRKTYHSLVVHKLVKLIYSVDEATNSIHITDVWDTRREPRTQAGNLTK</sequence>
<organism evidence="2 3">
    <name type="scientific">Candidatus Bacteroides pullicola</name>
    <dbReference type="NCBI Taxonomy" id="2838475"/>
    <lineage>
        <taxon>Bacteria</taxon>
        <taxon>Pseudomonadati</taxon>
        <taxon>Bacteroidota</taxon>
        <taxon>Bacteroidia</taxon>
        <taxon>Bacteroidales</taxon>
        <taxon>Bacteroidaceae</taxon>
        <taxon>Bacteroides</taxon>
    </lineage>
</organism>
<dbReference type="AlphaFoldDB" id="A0A9D1ZI79"/>
<protein>
    <submittedName>
        <fullName evidence="2">Type II toxin-antitoxin system RelE/ParE family toxin</fullName>
    </submittedName>
</protein>